<dbReference type="GeneTree" id="ENSGT00940000160107"/>
<keyword evidence="7" id="KW-0325">Glycoprotein</keyword>
<dbReference type="Pfam" id="PF00059">
    <property type="entry name" value="Lectin_C"/>
    <property type="match status" value="1"/>
</dbReference>
<reference evidence="12 13" key="1">
    <citation type="submission" date="2009-06" db="EMBL/GenBank/DDBJ databases">
        <title>The Genome Sequence of Loxodonta africana (African elephant).</title>
        <authorList>
            <person name="Di Palma F."/>
            <person name="Heiman D."/>
            <person name="Young S."/>
            <person name="Johnson J."/>
            <person name="Lander E.S."/>
            <person name="Lindblad-Toh K."/>
        </authorList>
    </citation>
    <scope>NUCLEOTIDE SEQUENCE [LARGE SCALE GENOMIC DNA]</scope>
    <source>
        <strain evidence="12 13">Isolate ISIS603380</strain>
    </source>
</reference>
<evidence type="ECO:0000256" key="8">
    <source>
        <dbReference type="ARBA" id="ARBA00041193"/>
    </source>
</evidence>
<evidence type="ECO:0000256" key="6">
    <source>
        <dbReference type="ARBA" id="ARBA00023136"/>
    </source>
</evidence>
<protein>
    <recommendedName>
        <fullName evidence="8">Natural killer cells antigen CD94</fullName>
    </recommendedName>
    <alternativeName>
        <fullName evidence="9">Killer cell lectin-like receptor subfamily D member 1</fullName>
    </alternativeName>
</protein>
<comment type="subcellular location">
    <subcellularLocation>
        <location evidence="1">Membrane</location>
        <topology evidence="1">Single-pass type II membrane protein</topology>
    </subcellularLocation>
</comment>
<dbReference type="GO" id="GO:0045954">
    <property type="term" value="P:positive regulation of natural killer cell mediated cytotoxicity"/>
    <property type="evidence" value="ECO:0007669"/>
    <property type="project" value="TreeGrafter"/>
</dbReference>
<name>G3SQU2_LOXAF</name>
<dbReference type="SMART" id="SM00034">
    <property type="entry name" value="CLECT"/>
    <property type="match status" value="1"/>
</dbReference>
<dbReference type="Gene3D" id="3.10.100.10">
    <property type="entry name" value="Mannose-Binding Protein A, subunit A"/>
    <property type="match status" value="1"/>
</dbReference>
<reference evidence="12" key="3">
    <citation type="submission" date="2025-09" db="UniProtKB">
        <authorList>
            <consortium name="Ensembl"/>
        </authorList>
    </citation>
    <scope>IDENTIFICATION</scope>
    <source>
        <strain evidence="12">Isolate ISIS603380</strain>
    </source>
</reference>
<dbReference type="GO" id="GO:0002223">
    <property type="term" value="P:stimulatory C-type lectin receptor signaling pathway"/>
    <property type="evidence" value="ECO:0007669"/>
    <property type="project" value="TreeGrafter"/>
</dbReference>
<evidence type="ECO:0000256" key="7">
    <source>
        <dbReference type="ARBA" id="ARBA00023180"/>
    </source>
</evidence>
<evidence type="ECO:0000256" key="10">
    <source>
        <dbReference type="SAM" id="Phobius"/>
    </source>
</evidence>
<dbReference type="PANTHER" id="PTHR22800">
    <property type="entry name" value="C-TYPE LECTIN PROTEINS"/>
    <property type="match status" value="1"/>
</dbReference>
<keyword evidence="2 10" id="KW-0812">Transmembrane</keyword>
<feature type="transmembrane region" description="Helical" evidence="10">
    <location>
        <begin position="12"/>
        <end position="31"/>
    </location>
</feature>
<keyword evidence="5 10" id="KW-1133">Transmembrane helix</keyword>
<evidence type="ECO:0000256" key="5">
    <source>
        <dbReference type="ARBA" id="ARBA00022989"/>
    </source>
</evidence>
<dbReference type="InterPro" id="IPR001304">
    <property type="entry name" value="C-type_lectin-like"/>
</dbReference>
<evidence type="ECO:0000256" key="1">
    <source>
        <dbReference type="ARBA" id="ARBA00004606"/>
    </source>
</evidence>
<dbReference type="eggNOG" id="KOG4297">
    <property type="taxonomic scope" value="Eukaryota"/>
</dbReference>
<organism evidence="12 13">
    <name type="scientific">Loxodonta africana</name>
    <name type="common">African elephant</name>
    <dbReference type="NCBI Taxonomy" id="9785"/>
    <lineage>
        <taxon>Eukaryota</taxon>
        <taxon>Metazoa</taxon>
        <taxon>Chordata</taxon>
        <taxon>Craniata</taxon>
        <taxon>Vertebrata</taxon>
        <taxon>Euteleostomi</taxon>
        <taxon>Mammalia</taxon>
        <taxon>Eutheria</taxon>
        <taxon>Afrotheria</taxon>
        <taxon>Proboscidea</taxon>
        <taxon>Elephantidae</taxon>
        <taxon>Loxodonta</taxon>
    </lineage>
</organism>
<reference evidence="12" key="2">
    <citation type="submission" date="2025-08" db="UniProtKB">
        <authorList>
            <consortium name="Ensembl"/>
        </authorList>
    </citation>
    <scope>IDENTIFICATION</scope>
    <source>
        <strain evidence="12">Isolate ISIS603380</strain>
    </source>
</reference>
<evidence type="ECO:0000256" key="9">
    <source>
        <dbReference type="ARBA" id="ARBA00041489"/>
    </source>
</evidence>
<dbReference type="Ensembl" id="ENSLAFT00000002618.4">
    <property type="protein sequence ID" value="ENSLAFP00000002189.4"/>
    <property type="gene ID" value="ENSLAFG00000002613.4"/>
</dbReference>
<dbReference type="GO" id="GO:0030246">
    <property type="term" value="F:carbohydrate binding"/>
    <property type="evidence" value="ECO:0007669"/>
    <property type="project" value="UniProtKB-KW"/>
</dbReference>
<dbReference type="InterPro" id="IPR050919">
    <property type="entry name" value="NKG2/CD94_NK_receptors"/>
</dbReference>
<dbReference type="GO" id="GO:0016020">
    <property type="term" value="C:membrane"/>
    <property type="evidence" value="ECO:0007669"/>
    <property type="project" value="UniProtKB-SubCell"/>
</dbReference>
<evidence type="ECO:0000256" key="3">
    <source>
        <dbReference type="ARBA" id="ARBA00022734"/>
    </source>
</evidence>
<dbReference type="OMA" id="RFICERK"/>
<accession>G3SQU2</accession>
<evidence type="ECO:0000256" key="4">
    <source>
        <dbReference type="ARBA" id="ARBA00022968"/>
    </source>
</evidence>
<dbReference type="SUPFAM" id="SSF56436">
    <property type="entry name" value="C-type lectin-like"/>
    <property type="match status" value="1"/>
</dbReference>
<keyword evidence="6 10" id="KW-0472">Membrane</keyword>
<evidence type="ECO:0000313" key="13">
    <source>
        <dbReference type="Proteomes" id="UP000007646"/>
    </source>
</evidence>
<evidence type="ECO:0000313" key="12">
    <source>
        <dbReference type="Ensembl" id="ENSLAFP00000002189.4"/>
    </source>
</evidence>
<evidence type="ECO:0000259" key="11">
    <source>
        <dbReference type="PROSITE" id="PS50041"/>
    </source>
</evidence>
<proteinExistence type="predicted"/>
<dbReference type="PANTHER" id="PTHR22800:SF252">
    <property type="entry name" value="NATURAL KILLER CELLS ANTIGEN CD94"/>
    <property type="match status" value="1"/>
</dbReference>
<sequence>STAFQNNLWNLISGALAVVCLLLMATLGILLKNSFATENIQPILSPGFTLEPKLGKYDKMLSSFKFLGSGCCPCQEKWIGYRCNCYFFSNEEKTWAESRDFCASHNSSLLQLESKDEFSFRISSGLYYWIGLTYNERRGAWLWEDGSALSRDLFPLFQTLNRQNCIVYKPSGSILDEDCRERFPFICRHQLF</sequence>
<keyword evidence="4" id="KW-0735">Signal-anchor</keyword>
<dbReference type="InterPro" id="IPR016187">
    <property type="entry name" value="CTDL_fold"/>
</dbReference>
<dbReference type="Proteomes" id="UP000007646">
    <property type="component" value="Unassembled WGS sequence"/>
</dbReference>
<keyword evidence="3" id="KW-0430">Lectin</keyword>
<dbReference type="CDD" id="cd03593">
    <property type="entry name" value="CLECT_NK_receptors_like"/>
    <property type="match status" value="1"/>
</dbReference>
<dbReference type="AlphaFoldDB" id="G3SQU2"/>
<dbReference type="PROSITE" id="PS50041">
    <property type="entry name" value="C_TYPE_LECTIN_2"/>
    <property type="match status" value="1"/>
</dbReference>
<keyword evidence="13" id="KW-1185">Reference proteome</keyword>
<dbReference type="InterPro" id="IPR016186">
    <property type="entry name" value="C-type_lectin-like/link_sf"/>
</dbReference>
<evidence type="ECO:0000256" key="2">
    <source>
        <dbReference type="ARBA" id="ARBA00022692"/>
    </source>
</evidence>
<feature type="domain" description="C-type lectin" evidence="11">
    <location>
        <begin position="81"/>
        <end position="188"/>
    </location>
</feature>
<dbReference type="InterPro" id="IPR033992">
    <property type="entry name" value="NKR-like_CTLD"/>
</dbReference>
<dbReference type="InParanoid" id="G3SQU2"/>
<dbReference type="STRING" id="9785.ENSLAFP00000002189"/>